<organism evidence="1">
    <name type="scientific">marine metagenome</name>
    <dbReference type="NCBI Taxonomy" id="408172"/>
    <lineage>
        <taxon>unclassified sequences</taxon>
        <taxon>metagenomes</taxon>
        <taxon>ecological metagenomes</taxon>
    </lineage>
</organism>
<protein>
    <submittedName>
        <fullName evidence="1">Uncharacterized protein</fullName>
    </submittedName>
</protein>
<sequence>MKIRQHGRYQYSPISNRPSYDWPDRKKLAFYIALNIEHFSFGEGLGHTPTNPGRQPDVRNFAWRDYGLRVGIWRIFDLLDELGLPACHLMNSSIYDYAPEIPERIRQRGDEFVGHGRTNSEQQSDYGEDDERTLIDEVVSVFKRHEGNGPDGWMGPWISESDVTPDLLKEAGCRYIMDWPCDDQPIWMKTRSGPLLSIPYHIEINDSPAQLTRRHTANEFSEITIGHFDEMLRQSKSQPLVFSLALHTFVVGQPYRLAGLRNILNHILDHPEVDNVWFTRPGKIADHISTLPSGIVPGDELVAE</sequence>
<dbReference type="InterPro" id="IPR011330">
    <property type="entry name" value="Glyco_hydro/deAcase_b/a-brl"/>
</dbReference>
<dbReference type="PANTHER" id="PTHR43123:SF4">
    <property type="entry name" value="POLYSACCHARIDE DEACETYLASE"/>
    <property type="match status" value="1"/>
</dbReference>
<dbReference type="PANTHER" id="PTHR43123">
    <property type="entry name" value="POLYSACCHARIDE DEACETYLASE-RELATED"/>
    <property type="match status" value="1"/>
</dbReference>
<dbReference type="CDD" id="cd10979">
    <property type="entry name" value="CE4_PuuE_like"/>
    <property type="match status" value="1"/>
</dbReference>
<dbReference type="SUPFAM" id="SSF88713">
    <property type="entry name" value="Glycoside hydrolase/deacetylase"/>
    <property type="match status" value="1"/>
</dbReference>
<dbReference type="Gene3D" id="3.20.20.370">
    <property type="entry name" value="Glycoside hydrolase/deacetylase"/>
    <property type="match status" value="1"/>
</dbReference>
<dbReference type="GO" id="GO:0005975">
    <property type="term" value="P:carbohydrate metabolic process"/>
    <property type="evidence" value="ECO:0007669"/>
    <property type="project" value="InterPro"/>
</dbReference>
<accession>A0A382R0N5</accession>
<reference evidence="1" key="1">
    <citation type="submission" date="2018-05" db="EMBL/GenBank/DDBJ databases">
        <authorList>
            <person name="Lanie J.A."/>
            <person name="Ng W.-L."/>
            <person name="Kazmierczak K.M."/>
            <person name="Andrzejewski T.M."/>
            <person name="Davidsen T.M."/>
            <person name="Wayne K.J."/>
            <person name="Tettelin H."/>
            <person name="Glass J.I."/>
            <person name="Rusch D."/>
            <person name="Podicherti R."/>
            <person name="Tsui H.-C.T."/>
            <person name="Winkler M.E."/>
        </authorList>
    </citation>
    <scope>NUCLEOTIDE SEQUENCE</scope>
</reference>
<proteinExistence type="predicted"/>
<gene>
    <name evidence="1" type="ORF">METZ01_LOCUS343651</name>
</gene>
<evidence type="ECO:0000313" key="1">
    <source>
        <dbReference type="EMBL" id="SVC90797.1"/>
    </source>
</evidence>
<name>A0A382R0N5_9ZZZZ</name>
<dbReference type="AlphaFoldDB" id="A0A382R0N5"/>
<dbReference type="EMBL" id="UINC01117984">
    <property type="protein sequence ID" value="SVC90797.1"/>
    <property type="molecule type" value="Genomic_DNA"/>
</dbReference>